<dbReference type="FunFam" id="3.40.50.1760:FF:000001">
    <property type="entry name" value="Glutathione synthetase"/>
    <property type="match status" value="1"/>
</dbReference>
<dbReference type="Proteomes" id="UP000314982">
    <property type="component" value="Unassembled WGS sequence"/>
</dbReference>
<evidence type="ECO:0000259" key="19">
    <source>
        <dbReference type="Pfam" id="PF03199"/>
    </source>
</evidence>
<feature type="binding site" evidence="16">
    <location>
        <position position="395"/>
    </location>
    <ligand>
        <name>ATP</name>
        <dbReference type="ChEBI" id="CHEBI:30616"/>
    </ligand>
</feature>
<dbReference type="InterPro" id="IPR037013">
    <property type="entry name" value="GSH-S_sub-bd_sf"/>
</dbReference>
<dbReference type="InterPro" id="IPR005615">
    <property type="entry name" value="Glutathione_synthase"/>
</dbReference>
<evidence type="ECO:0000256" key="13">
    <source>
        <dbReference type="ARBA" id="ARBA00052123"/>
    </source>
</evidence>
<feature type="binding site" evidence="16">
    <location>
        <position position="478"/>
    </location>
    <ligand>
        <name>ATP</name>
        <dbReference type="ChEBI" id="CHEBI:30616"/>
    </ligand>
</feature>
<reference evidence="21" key="1">
    <citation type="submission" date="2018-06" db="EMBL/GenBank/DDBJ databases">
        <title>Genome assembly of Danube salmon.</title>
        <authorList>
            <person name="Macqueen D.J."/>
            <person name="Gundappa M.K."/>
        </authorList>
    </citation>
    <scope>NUCLEOTIDE SEQUENCE [LARGE SCALE GENOMIC DNA]</scope>
</reference>
<feature type="binding site" evidence="18">
    <location>
        <begin position="481"/>
        <end position="482"/>
    </location>
    <ligand>
        <name>substrate</name>
    </ligand>
</feature>
<dbReference type="InterPro" id="IPR014049">
    <property type="entry name" value="Glutathione_synthase_N_euk"/>
</dbReference>
<feature type="binding site" evidence="17">
    <location>
        <position position="166"/>
    </location>
    <ligand>
        <name>Mg(2+)</name>
        <dbReference type="ChEBI" id="CHEBI:18420"/>
    </ligand>
</feature>
<proteinExistence type="inferred from homology"/>
<evidence type="ECO:0000256" key="11">
    <source>
        <dbReference type="ARBA" id="ARBA00022842"/>
    </source>
</evidence>
<dbReference type="InterPro" id="IPR004887">
    <property type="entry name" value="GSH_synth_subst-bd"/>
</dbReference>
<reference evidence="20" key="2">
    <citation type="submission" date="2025-08" db="UniProtKB">
        <authorList>
            <consortium name="Ensembl"/>
        </authorList>
    </citation>
    <scope>IDENTIFICATION</scope>
</reference>
<feature type="binding site" evidence="18">
    <location>
        <begin position="287"/>
        <end position="290"/>
    </location>
    <ligand>
        <name>substrate</name>
    </ligand>
</feature>
<keyword evidence="10 15" id="KW-0067">ATP-binding</keyword>
<dbReference type="GO" id="GO:0004363">
    <property type="term" value="F:glutathione synthase activity"/>
    <property type="evidence" value="ECO:0007669"/>
    <property type="project" value="UniProtKB-UniRule"/>
</dbReference>
<feature type="binding site" evidence="17">
    <location>
        <position position="388"/>
    </location>
    <ligand>
        <name>Mg(2+)</name>
        <dbReference type="ChEBI" id="CHEBI:18420"/>
    </ligand>
</feature>
<keyword evidence="8 15" id="KW-0479">Metal-binding</keyword>
<evidence type="ECO:0000256" key="18">
    <source>
        <dbReference type="PIRSR" id="PIRSR001558-3"/>
    </source>
</evidence>
<keyword evidence="7 15" id="KW-0317">Glutathione biosynthesis</keyword>
<feature type="binding site" evidence="16">
    <location>
        <begin position="384"/>
        <end position="393"/>
    </location>
    <ligand>
        <name>ATP</name>
        <dbReference type="ChEBI" id="CHEBI:30616"/>
    </ligand>
</feature>
<dbReference type="GO" id="GO:0000287">
    <property type="term" value="F:magnesium ion binding"/>
    <property type="evidence" value="ECO:0007669"/>
    <property type="project" value="UniProtKB-UniRule"/>
</dbReference>
<dbReference type="Pfam" id="PF03917">
    <property type="entry name" value="GSH_synth_ATP"/>
    <property type="match status" value="1"/>
</dbReference>
<feature type="binding site" evidence="16">
    <location>
        <position position="472"/>
    </location>
    <ligand>
        <name>ATP</name>
        <dbReference type="ChEBI" id="CHEBI:30616"/>
    </ligand>
</feature>
<dbReference type="EC" id="6.3.2.3" evidence="4 15"/>
<accession>A0A4W5R156</accession>
<dbReference type="Pfam" id="PF03199">
    <property type="entry name" value="GSH_synthase"/>
    <property type="match status" value="1"/>
</dbReference>
<dbReference type="UniPathway" id="UPA00142">
    <property type="reaction ID" value="UER00210"/>
</dbReference>
<dbReference type="GeneTree" id="ENSGT00390000013764"/>
<dbReference type="PIRSF" id="PIRSF001558">
    <property type="entry name" value="GSHase"/>
    <property type="match status" value="1"/>
</dbReference>
<evidence type="ECO:0000256" key="4">
    <source>
        <dbReference type="ARBA" id="ARBA00012214"/>
    </source>
</evidence>
<evidence type="ECO:0000256" key="1">
    <source>
        <dbReference type="ARBA" id="ARBA00004965"/>
    </source>
</evidence>
<dbReference type="SUPFAM" id="SSF56059">
    <property type="entry name" value="Glutathione synthetase ATP-binding domain-like"/>
    <property type="match status" value="1"/>
</dbReference>
<dbReference type="FunFam" id="3.30.1490.50:FF:000001">
    <property type="entry name" value="Glutathione synthetase"/>
    <property type="match status" value="1"/>
</dbReference>
<organism evidence="20 21">
    <name type="scientific">Hucho hucho</name>
    <name type="common">huchen</name>
    <dbReference type="NCBI Taxonomy" id="62062"/>
    <lineage>
        <taxon>Eukaryota</taxon>
        <taxon>Metazoa</taxon>
        <taxon>Chordata</taxon>
        <taxon>Craniata</taxon>
        <taxon>Vertebrata</taxon>
        <taxon>Euteleostomi</taxon>
        <taxon>Actinopterygii</taxon>
        <taxon>Neopterygii</taxon>
        <taxon>Teleostei</taxon>
        <taxon>Protacanthopterygii</taxon>
        <taxon>Salmoniformes</taxon>
        <taxon>Salmonidae</taxon>
        <taxon>Salmoninae</taxon>
        <taxon>Hucho</taxon>
    </lineage>
</organism>
<evidence type="ECO:0000256" key="5">
    <source>
        <dbReference type="ARBA" id="ARBA00020821"/>
    </source>
</evidence>
<dbReference type="GO" id="GO:0005829">
    <property type="term" value="C:cytosol"/>
    <property type="evidence" value="ECO:0007669"/>
    <property type="project" value="TreeGrafter"/>
</dbReference>
<dbReference type="PANTHER" id="PTHR11130">
    <property type="entry name" value="GLUTATHIONE SYNTHETASE"/>
    <property type="match status" value="1"/>
</dbReference>
<feature type="binding site" evidence="17">
    <location>
        <position position="164"/>
    </location>
    <ligand>
        <name>Mg(2+)</name>
        <dbReference type="ChEBI" id="CHEBI:18420"/>
    </ligand>
</feature>
<feature type="binding site" evidence="16">
    <location>
        <position position="164"/>
    </location>
    <ligand>
        <name>ATP</name>
        <dbReference type="ChEBI" id="CHEBI:30616"/>
    </ligand>
</feature>
<comment type="function">
    <text evidence="14">Catalyzes the production of glutathione from gamma-glutamylcysteine and glycine in an ATP-dependent manner. Glutathione (gamma-glutamylcysteinylglycine, GSH) is the most abundant intracellular thiol in living aerobic cells and is required for numerous processes including the protection of cells against oxidative damage, amino acid transport, the detoxification of foreign compounds, the maintenance of protein sulfhydryl groups in a reduced state and acts as a cofactor for a number of enzymes. Participates in ophthalmate biosynthesis in hepatocytes.</text>
</comment>
<dbReference type="SUPFAM" id="SSF52440">
    <property type="entry name" value="PreATP-grasp domain"/>
    <property type="match status" value="1"/>
</dbReference>
<evidence type="ECO:0000256" key="10">
    <source>
        <dbReference type="ARBA" id="ARBA00022840"/>
    </source>
</evidence>
<dbReference type="Gene3D" id="1.10.1080.10">
    <property type="entry name" value="Glutathione Synthetase, Chain A, domain 3"/>
    <property type="match status" value="1"/>
</dbReference>
<comment type="catalytic activity">
    <reaction evidence="13">
        <text>gamma-L-glutamyl-(2S)-2-aminobutanoate + glycine + ATP = ophthalmate + ADP + phosphate + H(+)</text>
        <dbReference type="Rhea" id="RHEA:72075"/>
        <dbReference type="ChEBI" id="CHEBI:15378"/>
        <dbReference type="ChEBI" id="CHEBI:30616"/>
        <dbReference type="ChEBI" id="CHEBI:43474"/>
        <dbReference type="ChEBI" id="CHEBI:57305"/>
        <dbReference type="ChEBI" id="CHEBI:189406"/>
        <dbReference type="ChEBI" id="CHEBI:189750"/>
        <dbReference type="ChEBI" id="CHEBI:456216"/>
    </reaction>
    <physiologicalReaction direction="left-to-right" evidence="13">
        <dbReference type="Rhea" id="RHEA:72076"/>
    </physiologicalReaction>
</comment>
<dbReference type="Gene3D" id="3.30.470.20">
    <property type="entry name" value="ATP-grasp fold, B domain"/>
    <property type="match status" value="1"/>
</dbReference>
<dbReference type="Gene3D" id="3.40.50.1760">
    <property type="entry name" value="Glutathione synthase, substrate-binding domain superfamily, eukaryotic"/>
    <property type="match status" value="1"/>
</dbReference>
<protein>
    <recommendedName>
        <fullName evidence="5 15">Glutathione synthetase</fullName>
        <shortName evidence="15">GSH-S</shortName>
        <ecNumber evidence="4 15">6.3.2.3</ecNumber>
    </recommendedName>
</protein>
<dbReference type="Gene3D" id="3.30.1490.80">
    <property type="match status" value="1"/>
</dbReference>
<sequence>MVTLQIRYVGLTLHRLTAMAANGIPEDVLMDHDLIKDLVDVAKDSALLNGVLMRTKETPNSSEVVTYAPFTLFPSPVPKAIFHQALAVQTHYNRLVDKISQDSSFLEEALASTIKVDDFTGRLFNIYRHVLQEGKTQSIVLGLNRSDYMLDQNGDGSASLKQIEINTIAASFGGLASHTPNIHRHILKVAGRLEDSKRILDNNPSAGLAKGLAKAWDLYGSERAVVLVLVEELQRNIFDHRYVENELWKRNIPVIRRQFEDVSKTGFLDQDKRLFVDGREVAIVYFRNGYMPQNYTEQNWEARLMMERSMAVKCPDISTHLAGTKKVQQELARPGVLERFFPGEPDVVDQIRATFAGLYTLDMGPEGDKTVAMALAKPDQFVLKPQREGGGNNIYGAEICQVLEGVKQSTERMTYILMDKVQPRPVHNYLLRLGTPLKLSTCLSELGVFGAYVRHGQDMVLNECAGHLLRTKSDEHSDGGVAAGVAVLDNPLLV</sequence>
<evidence type="ECO:0000256" key="17">
    <source>
        <dbReference type="PIRSR" id="PIRSR001558-2"/>
    </source>
</evidence>
<dbReference type="AlphaFoldDB" id="A0A4W5R156"/>
<evidence type="ECO:0000313" key="20">
    <source>
        <dbReference type="Ensembl" id="ENSHHUP00000082332.1"/>
    </source>
</evidence>
<evidence type="ECO:0000256" key="15">
    <source>
        <dbReference type="PIRNR" id="PIRNR001558"/>
    </source>
</evidence>
<dbReference type="STRING" id="62062.ENSHHUP00000082332"/>
<keyword evidence="9 15" id="KW-0547">Nucleotide-binding</keyword>
<evidence type="ECO:0000256" key="7">
    <source>
        <dbReference type="ARBA" id="ARBA00022684"/>
    </source>
</evidence>
<keyword evidence="11 15" id="KW-0460">Magnesium</keyword>
<evidence type="ECO:0000256" key="9">
    <source>
        <dbReference type="ARBA" id="ARBA00022741"/>
    </source>
</evidence>
<dbReference type="PANTHER" id="PTHR11130:SF0">
    <property type="entry name" value="GLUTATHIONE SYNTHETASE"/>
    <property type="match status" value="1"/>
</dbReference>
<feature type="binding site" evidence="16">
    <location>
        <position position="470"/>
    </location>
    <ligand>
        <name>substrate</name>
    </ligand>
</feature>
<dbReference type="GO" id="GO:0005524">
    <property type="term" value="F:ATP binding"/>
    <property type="evidence" value="ECO:0007669"/>
    <property type="project" value="UniProtKB-UniRule"/>
</dbReference>
<feature type="binding site" evidence="18">
    <location>
        <begin position="168"/>
        <end position="171"/>
    </location>
    <ligand>
        <name>substrate</name>
    </ligand>
</feature>
<evidence type="ECO:0000313" key="21">
    <source>
        <dbReference type="Proteomes" id="UP000314982"/>
    </source>
</evidence>
<dbReference type="Ensembl" id="ENSHHUT00000084937.1">
    <property type="protein sequence ID" value="ENSHHUP00000082332.1"/>
    <property type="gene ID" value="ENSHHUG00000047839.1"/>
</dbReference>
<comment type="catalytic activity">
    <reaction evidence="12">
        <text>gamma-L-glutamyl-L-cysteine + glycine + ATP = glutathione + ADP + phosphate + H(+)</text>
        <dbReference type="Rhea" id="RHEA:13557"/>
        <dbReference type="ChEBI" id="CHEBI:15378"/>
        <dbReference type="ChEBI" id="CHEBI:30616"/>
        <dbReference type="ChEBI" id="CHEBI:43474"/>
        <dbReference type="ChEBI" id="CHEBI:57305"/>
        <dbReference type="ChEBI" id="CHEBI:57925"/>
        <dbReference type="ChEBI" id="CHEBI:58173"/>
        <dbReference type="ChEBI" id="CHEBI:456216"/>
        <dbReference type="EC" id="6.3.2.3"/>
    </reaction>
    <physiologicalReaction direction="left-to-right" evidence="12">
        <dbReference type="Rhea" id="RHEA:13558"/>
    </physiologicalReaction>
</comment>
<evidence type="ECO:0000256" key="8">
    <source>
        <dbReference type="ARBA" id="ARBA00022723"/>
    </source>
</evidence>
<evidence type="ECO:0000256" key="2">
    <source>
        <dbReference type="ARBA" id="ARBA00010385"/>
    </source>
</evidence>
<evidence type="ECO:0000256" key="6">
    <source>
        <dbReference type="ARBA" id="ARBA00022598"/>
    </source>
</evidence>
<name>A0A4W5R156_9TELE</name>
<comment type="subunit">
    <text evidence="3">Homodimer.</text>
</comment>
<dbReference type="InterPro" id="IPR016185">
    <property type="entry name" value="PreATP-grasp_dom_sf"/>
</dbReference>
<feature type="binding site" evidence="18">
    <location>
        <begin position="234"/>
        <end position="236"/>
    </location>
    <ligand>
        <name>substrate</name>
    </ligand>
</feature>
<feature type="binding site" evidence="16">
    <location>
        <position position="145"/>
    </location>
    <ligand>
        <name>substrate</name>
    </ligand>
</feature>
<comment type="pathway">
    <text evidence="1 15">Sulfur metabolism; glutathione biosynthesis; glutathione from L-cysteine and L-glutamate: step 2/2.</text>
</comment>
<dbReference type="NCBIfam" id="TIGR01986">
    <property type="entry name" value="glut_syn_euk"/>
    <property type="match status" value="1"/>
</dbReference>
<evidence type="ECO:0000256" key="12">
    <source>
        <dbReference type="ARBA" id="ARBA00048871"/>
    </source>
</evidence>
<keyword evidence="21" id="KW-1185">Reference proteome</keyword>
<evidence type="ECO:0000256" key="14">
    <source>
        <dbReference type="ARBA" id="ARBA00059746"/>
    </source>
</evidence>
<dbReference type="GO" id="GO:0043295">
    <property type="term" value="F:glutathione binding"/>
    <property type="evidence" value="ECO:0007669"/>
    <property type="project" value="UniProtKB-UniRule"/>
</dbReference>
<comment type="similarity">
    <text evidence="2 15">Belongs to the eukaryotic GSH synthase family.</text>
</comment>
<dbReference type="InterPro" id="IPR014042">
    <property type="entry name" value="Glutathione_synthase_a-hlx"/>
</dbReference>
<evidence type="ECO:0000256" key="3">
    <source>
        <dbReference type="ARBA" id="ARBA00011738"/>
    </source>
</evidence>
<reference evidence="20" key="3">
    <citation type="submission" date="2025-09" db="UniProtKB">
        <authorList>
            <consortium name="Ensembl"/>
        </authorList>
    </citation>
    <scope>IDENTIFICATION</scope>
</reference>
<feature type="binding site" evidence="16">
    <location>
        <position position="445"/>
    </location>
    <ligand>
        <name>ATP</name>
        <dbReference type="ChEBI" id="CHEBI:30616"/>
    </ligand>
</feature>
<feature type="binding site" evidence="16">
    <location>
        <position position="325"/>
    </location>
    <ligand>
        <name>ATP</name>
        <dbReference type="ChEBI" id="CHEBI:30616"/>
    </ligand>
</feature>
<evidence type="ECO:0000256" key="16">
    <source>
        <dbReference type="PIRSR" id="PIRSR001558-1"/>
    </source>
</evidence>
<keyword evidence="6 15" id="KW-0436">Ligase</keyword>
<comment type="cofactor">
    <cofactor evidence="15 17">
        <name>Mg(2+)</name>
        <dbReference type="ChEBI" id="CHEBI:18420"/>
    </cofactor>
    <text evidence="15 17">Binds 1 Mg(2+) ion per subunit.</text>
</comment>
<dbReference type="Gene3D" id="3.30.1490.50">
    <property type="match status" value="1"/>
</dbReference>
<feature type="domain" description="Glutathione synthase substrate-binding" evidence="19">
    <location>
        <begin position="224"/>
        <end position="322"/>
    </location>
</feature>
<dbReference type="InterPro" id="IPR014709">
    <property type="entry name" value="Glutathione_synthase_C_euk"/>
</dbReference>